<keyword evidence="1" id="KW-0472">Membrane</keyword>
<protein>
    <submittedName>
        <fullName evidence="2">Uncharacterized protein</fullName>
    </submittedName>
</protein>
<dbReference type="RefSeq" id="WP_227179193.1">
    <property type="nucleotide sequence ID" value="NZ_JAJBZT010000002.1"/>
</dbReference>
<proteinExistence type="predicted"/>
<evidence type="ECO:0000256" key="1">
    <source>
        <dbReference type="SAM" id="Phobius"/>
    </source>
</evidence>
<accession>A0ABS8D440</accession>
<name>A0ABS8D440_9NEIS</name>
<feature type="transmembrane region" description="Helical" evidence="1">
    <location>
        <begin position="48"/>
        <end position="69"/>
    </location>
</feature>
<feature type="transmembrane region" description="Helical" evidence="1">
    <location>
        <begin position="75"/>
        <end position="95"/>
    </location>
</feature>
<sequence>MPTSIFARVAFLAMSVFWTASGWYFLWAGQLQHCISRCHSIIVIEGPSVFLVSFIFLMLGFIAALVFIRSFTQNLILQVFTGVATLGLPLLYWLFR</sequence>
<keyword evidence="3" id="KW-1185">Reference proteome</keyword>
<dbReference type="EMBL" id="JAJBZT010000002">
    <property type="protein sequence ID" value="MCB6182944.1"/>
    <property type="molecule type" value="Genomic_DNA"/>
</dbReference>
<keyword evidence="1" id="KW-1133">Transmembrane helix</keyword>
<dbReference type="Proteomes" id="UP001165395">
    <property type="component" value="Unassembled WGS sequence"/>
</dbReference>
<evidence type="ECO:0000313" key="3">
    <source>
        <dbReference type="Proteomes" id="UP001165395"/>
    </source>
</evidence>
<reference evidence="2" key="1">
    <citation type="submission" date="2021-10" db="EMBL/GenBank/DDBJ databases">
        <title>The complete genome sequence of Leeia sp. TBRC 13508.</title>
        <authorList>
            <person name="Charoenyingcharoen P."/>
            <person name="Yukphan P."/>
        </authorList>
    </citation>
    <scope>NUCLEOTIDE SEQUENCE</scope>
    <source>
        <strain evidence="2">TBRC 13508</strain>
    </source>
</reference>
<evidence type="ECO:0000313" key="2">
    <source>
        <dbReference type="EMBL" id="MCB6182944.1"/>
    </source>
</evidence>
<gene>
    <name evidence="2" type="ORF">LIN78_05205</name>
</gene>
<keyword evidence="1" id="KW-0812">Transmembrane</keyword>
<comment type="caution">
    <text evidence="2">The sequence shown here is derived from an EMBL/GenBank/DDBJ whole genome shotgun (WGS) entry which is preliminary data.</text>
</comment>
<feature type="transmembrane region" description="Helical" evidence="1">
    <location>
        <begin position="6"/>
        <end position="27"/>
    </location>
</feature>
<organism evidence="2 3">
    <name type="scientific">Leeia speluncae</name>
    <dbReference type="NCBI Taxonomy" id="2884804"/>
    <lineage>
        <taxon>Bacteria</taxon>
        <taxon>Pseudomonadati</taxon>
        <taxon>Pseudomonadota</taxon>
        <taxon>Betaproteobacteria</taxon>
        <taxon>Neisseriales</taxon>
        <taxon>Leeiaceae</taxon>
        <taxon>Leeia</taxon>
    </lineage>
</organism>